<comment type="caution">
    <text evidence="7">The sequence shown here is derived from an EMBL/GenBank/DDBJ whole genome shotgun (WGS) entry which is preliminary data.</text>
</comment>
<feature type="region of interest" description="Disordered" evidence="5">
    <location>
        <begin position="74"/>
        <end position="154"/>
    </location>
</feature>
<evidence type="ECO:0000256" key="5">
    <source>
        <dbReference type="SAM" id="MobiDB-lite"/>
    </source>
</evidence>
<feature type="compositionally biased region" description="Pro residues" evidence="5">
    <location>
        <begin position="32"/>
        <end position="55"/>
    </location>
</feature>
<evidence type="ECO:0000256" key="2">
    <source>
        <dbReference type="ARBA" id="ARBA00022771"/>
    </source>
</evidence>
<evidence type="ECO:0000256" key="3">
    <source>
        <dbReference type="ARBA" id="ARBA00022833"/>
    </source>
</evidence>
<proteinExistence type="predicted"/>
<dbReference type="OrthoDB" id="2162994at2759"/>
<dbReference type="PANTHER" id="PTHR45658">
    <property type="entry name" value="GATA TRANSCRIPTION FACTOR"/>
    <property type="match status" value="1"/>
</dbReference>
<evidence type="ECO:0000259" key="6">
    <source>
        <dbReference type="PROSITE" id="PS50114"/>
    </source>
</evidence>
<keyword evidence="3" id="KW-0862">Zinc</keyword>
<dbReference type="GO" id="GO:0008270">
    <property type="term" value="F:zinc ion binding"/>
    <property type="evidence" value="ECO:0007669"/>
    <property type="project" value="UniProtKB-KW"/>
</dbReference>
<organism evidence="7 8">
    <name type="scientific">Thelephora terrestris</name>
    <dbReference type="NCBI Taxonomy" id="56493"/>
    <lineage>
        <taxon>Eukaryota</taxon>
        <taxon>Fungi</taxon>
        <taxon>Dikarya</taxon>
        <taxon>Basidiomycota</taxon>
        <taxon>Agaricomycotina</taxon>
        <taxon>Agaricomycetes</taxon>
        <taxon>Thelephorales</taxon>
        <taxon>Thelephoraceae</taxon>
        <taxon>Thelephora</taxon>
    </lineage>
</organism>
<dbReference type="Pfam" id="PF00320">
    <property type="entry name" value="GATA"/>
    <property type="match status" value="1"/>
</dbReference>
<feature type="region of interest" description="Disordered" evidence="5">
    <location>
        <begin position="217"/>
        <end position="275"/>
    </location>
</feature>
<dbReference type="GO" id="GO:0006355">
    <property type="term" value="P:regulation of DNA-templated transcription"/>
    <property type="evidence" value="ECO:0007669"/>
    <property type="project" value="InterPro"/>
</dbReference>
<name>A0A9P6HEB3_9AGAM</name>
<dbReference type="Gene3D" id="3.30.50.10">
    <property type="entry name" value="Erythroid Transcription Factor GATA-1, subunit A"/>
    <property type="match status" value="1"/>
</dbReference>
<dbReference type="CDD" id="cd00202">
    <property type="entry name" value="ZnF_GATA"/>
    <property type="match status" value="1"/>
</dbReference>
<dbReference type="InterPro" id="IPR051140">
    <property type="entry name" value="GATA_TF"/>
</dbReference>
<keyword evidence="2 4" id="KW-0863">Zinc-finger</keyword>
<dbReference type="Proteomes" id="UP000736335">
    <property type="component" value="Unassembled WGS sequence"/>
</dbReference>
<evidence type="ECO:0000256" key="4">
    <source>
        <dbReference type="PROSITE-ProRule" id="PRU00094"/>
    </source>
</evidence>
<evidence type="ECO:0000256" key="1">
    <source>
        <dbReference type="ARBA" id="ARBA00022723"/>
    </source>
</evidence>
<accession>A0A9P6HEB3</accession>
<dbReference type="AlphaFoldDB" id="A0A9P6HEB3"/>
<dbReference type="SUPFAM" id="SSF57716">
    <property type="entry name" value="Glucocorticoid receptor-like (DNA-binding domain)"/>
    <property type="match status" value="1"/>
</dbReference>
<gene>
    <name evidence="7" type="ORF">BJ322DRAFT_821089</name>
</gene>
<dbReference type="SMART" id="SM00401">
    <property type="entry name" value="ZnF_GATA"/>
    <property type="match status" value="1"/>
</dbReference>
<reference evidence="7" key="1">
    <citation type="journal article" date="2020" name="Nat. Commun.">
        <title>Large-scale genome sequencing of mycorrhizal fungi provides insights into the early evolution of symbiotic traits.</title>
        <authorList>
            <person name="Miyauchi S."/>
            <person name="Kiss E."/>
            <person name="Kuo A."/>
            <person name="Drula E."/>
            <person name="Kohler A."/>
            <person name="Sanchez-Garcia M."/>
            <person name="Morin E."/>
            <person name="Andreopoulos B."/>
            <person name="Barry K.W."/>
            <person name="Bonito G."/>
            <person name="Buee M."/>
            <person name="Carver A."/>
            <person name="Chen C."/>
            <person name="Cichocki N."/>
            <person name="Clum A."/>
            <person name="Culley D."/>
            <person name="Crous P.W."/>
            <person name="Fauchery L."/>
            <person name="Girlanda M."/>
            <person name="Hayes R.D."/>
            <person name="Keri Z."/>
            <person name="LaButti K."/>
            <person name="Lipzen A."/>
            <person name="Lombard V."/>
            <person name="Magnuson J."/>
            <person name="Maillard F."/>
            <person name="Murat C."/>
            <person name="Nolan M."/>
            <person name="Ohm R.A."/>
            <person name="Pangilinan J."/>
            <person name="Pereira M.F."/>
            <person name="Perotto S."/>
            <person name="Peter M."/>
            <person name="Pfister S."/>
            <person name="Riley R."/>
            <person name="Sitrit Y."/>
            <person name="Stielow J.B."/>
            <person name="Szollosi G."/>
            <person name="Zifcakova L."/>
            <person name="Stursova M."/>
            <person name="Spatafora J.W."/>
            <person name="Tedersoo L."/>
            <person name="Vaario L.M."/>
            <person name="Yamada A."/>
            <person name="Yan M."/>
            <person name="Wang P."/>
            <person name="Xu J."/>
            <person name="Bruns T."/>
            <person name="Baldrian P."/>
            <person name="Vilgalys R."/>
            <person name="Dunand C."/>
            <person name="Henrissat B."/>
            <person name="Grigoriev I.V."/>
            <person name="Hibbett D."/>
            <person name="Nagy L.G."/>
            <person name="Martin F.M."/>
        </authorList>
    </citation>
    <scope>NUCLEOTIDE SEQUENCE</scope>
    <source>
        <strain evidence="7">UH-Tt-Lm1</strain>
    </source>
</reference>
<feature type="compositionally biased region" description="Polar residues" evidence="5">
    <location>
        <begin position="121"/>
        <end position="139"/>
    </location>
</feature>
<keyword evidence="1" id="KW-0479">Metal-binding</keyword>
<dbReference type="EMBL" id="WIUZ02000007">
    <property type="protein sequence ID" value="KAF9785256.1"/>
    <property type="molecule type" value="Genomic_DNA"/>
</dbReference>
<feature type="compositionally biased region" description="Polar residues" evidence="5">
    <location>
        <begin position="246"/>
        <end position="267"/>
    </location>
</feature>
<dbReference type="InterPro" id="IPR013088">
    <property type="entry name" value="Znf_NHR/GATA"/>
</dbReference>
<dbReference type="InterPro" id="IPR000679">
    <property type="entry name" value="Znf_GATA"/>
</dbReference>
<dbReference type="PANTHER" id="PTHR45658:SF18">
    <property type="entry name" value="PROTEIN GAT2"/>
    <property type="match status" value="1"/>
</dbReference>
<reference evidence="7" key="2">
    <citation type="submission" date="2020-11" db="EMBL/GenBank/DDBJ databases">
        <authorList>
            <consortium name="DOE Joint Genome Institute"/>
            <person name="Kuo A."/>
            <person name="Miyauchi S."/>
            <person name="Kiss E."/>
            <person name="Drula E."/>
            <person name="Kohler A."/>
            <person name="Sanchez-Garcia M."/>
            <person name="Andreopoulos B."/>
            <person name="Barry K.W."/>
            <person name="Bonito G."/>
            <person name="Buee M."/>
            <person name="Carver A."/>
            <person name="Chen C."/>
            <person name="Cichocki N."/>
            <person name="Clum A."/>
            <person name="Culley D."/>
            <person name="Crous P.W."/>
            <person name="Fauchery L."/>
            <person name="Girlanda M."/>
            <person name="Hayes R."/>
            <person name="Keri Z."/>
            <person name="Labutti K."/>
            <person name="Lipzen A."/>
            <person name="Lombard V."/>
            <person name="Magnuson J."/>
            <person name="Maillard F."/>
            <person name="Morin E."/>
            <person name="Murat C."/>
            <person name="Nolan M."/>
            <person name="Ohm R."/>
            <person name="Pangilinan J."/>
            <person name="Pereira M."/>
            <person name="Perotto S."/>
            <person name="Peter M."/>
            <person name="Riley R."/>
            <person name="Sitrit Y."/>
            <person name="Stielow B."/>
            <person name="Szollosi G."/>
            <person name="Zifcakova L."/>
            <person name="Stursova M."/>
            <person name="Spatafora J.W."/>
            <person name="Tedersoo L."/>
            <person name="Vaario L.-M."/>
            <person name="Yamada A."/>
            <person name="Yan M."/>
            <person name="Wang P."/>
            <person name="Xu J."/>
            <person name="Bruns T."/>
            <person name="Baldrian P."/>
            <person name="Vilgalys R."/>
            <person name="Henrissat B."/>
            <person name="Grigoriev I.V."/>
            <person name="Hibbett D."/>
            <person name="Nagy L.G."/>
            <person name="Martin F.M."/>
        </authorList>
    </citation>
    <scope>NUCLEOTIDE SEQUENCE</scope>
    <source>
        <strain evidence="7">UH-Tt-Lm1</strain>
    </source>
</reference>
<evidence type="ECO:0000313" key="7">
    <source>
        <dbReference type="EMBL" id="KAF9785256.1"/>
    </source>
</evidence>
<dbReference type="GO" id="GO:0043565">
    <property type="term" value="F:sequence-specific DNA binding"/>
    <property type="evidence" value="ECO:0007669"/>
    <property type="project" value="InterPro"/>
</dbReference>
<feature type="domain" description="GATA-type" evidence="6">
    <location>
        <begin position="252"/>
        <end position="287"/>
    </location>
</feature>
<evidence type="ECO:0000313" key="8">
    <source>
        <dbReference type="Proteomes" id="UP000736335"/>
    </source>
</evidence>
<dbReference type="PROSITE" id="PS50114">
    <property type="entry name" value="GATA_ZN_FINGER_2"/>
    <property type="match status" value="1"/>
</dbReference>
<feature type="region of interest" description="Disordered" evidence="5">
    <location>
        <begin position="296"/>
        <end position="344"/>
    </location>
</feature>
<keyword evidence="8" id="KW-1185">Reference proteome</keyword>
<protein>
    <recommendedName>
        <fullName evidence="6">GATA-type domain-containing protein</fullName>
    </recommendedName>
</protein>
<feature type="region of interest" description="Disordered" evidence="5">
    <location>
        <begin position="1"/>
        <end position="59"/>
    </location>
</feature>
<sequence length="344" mass="37723">MPSDGRYMYPHPPPNMSYDYGAYPPNTYDNPQYPPNHPGAPQRPPHPPAYPPHYGPSPHYVMQQQWETAWPPYSAMHYPLAPGQPSPESVVPRPEQSVETTRQEHQQPVVQPPKPPDAESQPPSSQMQVDSGLNGSATQEKQKPYMNGNTHGDQLPEEFNFLKLLESYRFIMQSANMFNEEPIPNGAQRSPLDTLDKAISTADTSCALLDTLRKPEQVQEVHVPPPTEMSIPESQGLSAEKAAPSNDDSSQVPDSQTCLGCKATSTPEWRRGPMGPRTLCNACGLVYAKLIKRRGREARVARDGPNDGAGADIGDDGLSGEDGGSDDEDDDDEEPFSGEESHDA</sequence>
<feature type="compositionally biased region" description="Acidic residues" evidence="5">
    <location>
        <begin position="313"/>
        <end position="337"/>
    </location>
</feature>